<dbReference type="Proteomes" id="UP000784294">
    <property type="component" value="Unassembled WGS sequence"/>
</dbReference>
<comment type="caution">
    <text evidence="2">The sequence shown here is derived from an EMBL/GenBank/DDBJ whole genome shotgun (WGS) entry which is preliminary data.</text>
</comment>
<organism evidence="2 3">
    <name type="scientific">Protopolystoma xenopodis</name>
    <dbReference type="NCBI Taxonomy" id="117903"/>
    <lineage>
        <taxon>Eukaryota</taxon>
        <taxon>Metazoa</taxon>
        <taxon>Spiralia</taxon>
        <taxon>Lophotrochozoa</taxon>
        <taxon>Platyhelminthes</taxon>
        <taxon>Monogenea</taxon>
        <taxon>Polyopisthocotylea</taxon>
        <taxon>Polystomatidea</taxon>
        <taxon>Polystomatidae</taxon>
        <taxon>Protopolystoma</taxon>
    </lineage>
</organism>
<sequence length="186" mass="20442">MPELPQVFSVKLDPALLKRIKQARATQLECPLSESKDICPVDQPSDTLRYHSRLLKEVVSPLSNPSNSKIEFTSIGVEYEEEDDDILLRRKPDSLLENSKLAAKAAATGRKLLDLASEDSSGNSSGEDVRESSAVWDKSGNQKTKGQILSDGDSNCEQSAVICKKSSAKKPVCLEFVDLLFIIFLT</sequence>
<proteinExistence type="predicted"/>
<accession>A0A448X7V3</accession>
<feature type="compositionally biased region" description="Polar residues" evidence="1">
    <location>
        <begin position="139"/>
        <end position="153"/>
    </location>
</feature>
<gene>
    <name evidence="2" type="ORF">PXEA_LOCUS23738</name>
</gene>
<protein>
    <submittedName>
        <fullName evidence="2">Uncharacterized protein</fullName>
    </submittedName>
</protein>
<feature type="region of interest" description="Disordered" evidence="1">
    <location>
        <begin position="116"/>
        <end position="153"/>
    </location>
</feature>
<name>A0A448X7V3_9PLAT</name>
<reference evidence="2" key="1">
    <citation type="submission" date="2018-11" db="EMBL/GenBank/DDBJ databases">
        <authorList>
            <consortium name="Pathogen Informatics"/>
        </authorList>
    </citation>
    <scope>NUCLEOTIDE SEQUENCE</scope>
</reference>
<dbReference type="AlphaFoldDB" id="A0A448X7V3"/>
<evidence type="ECO:0000313" key="3">
    <source>
        <dbReference type="Proteomes" id="UP000784294"/>
    </source>
</evidence>
<evidence type="ECO:0000256" key="1">
    <source>
        <dbReference type="SAM" id="MobiDB-lite"/>
    </source>
</evidence>
<keyword evidence="3" id="KW-1185">Reference proteome</keyword>
<evidence type="ECO:0000313" key="2">
    <source>
        <dbReference type="EMBL" id="VEL30298.1"/>
    </source>
</evidence>
<dbReference type="EMBL" id="CAAALY010111104">
    <property type="protein sequence ID" value="VEL30298.1"/>
    <property type="molecule type" value="Genomic_DNA"/>
</dbReference>